<accession>E6PZ60</accession>
<protein>
    <submittedName>
        <fullName evidence="1">Uncharacterized protein</fullName>
    </submittedName>
</protein>
<dbReference type="EMBL" id="CABN01000105">
    <property type="protein sequence ID" value="CBI00219.1"/>
    <property type="molecule type" value="Genomic_DNA"/>
</dbReference>
<dbReference type="AlphaFoldDB" id="E6PZ60"/>
<proteinExistence type="predicted"/>
<organism evidence="1">
    <name type="scientific">mine drainage metagenome</name>
    <dbReference type="NCBI Taxonomy" id="410659"/>
    <lineage>
        <taxon>unclassified sequences</taxon>
        <taxon>metagenomes</taxon>
        <taxon>ecological metagenomes</taxon>
    </lineage>
</organism>
<reference evidence="1" key="1">
    <citation type="submission" date="2009-10" db="EMBL/GenBank/DDBJ databases">
        <title>Diversity of trophic interactions inside an arsenic-rich microbial ecosystem.</title>
        <authorList>
            <person name="Bertin P.N."/>
            <person name="Heinrich-Salmeron A."/>
            <person name="Pelletier E."/>
            <person name="Goulhen-Chollet F."/>
            <person name="Arsene-Ploetze F."/>
            <person name="Gallien S."/>
            <person name="Calteau A."/>
            <person name="Vallenet D."/>
            <person name="Casiot C."/>
            <person name="Chane-Woon-Ming B."/>
            <person name="Giloteaux L."/>
            <person name="Barakat M."/>
            <person name="Bonnefoy V."/>
            <person name="Bruneel O."/>
            <person name="Chandler M."/>
            <person name="Cleiss J."/>
            <person name="Duran R."/>
            <person name="Elbaz-Poulichet F."/>
            <person name="Fonknechten N."/>
            <person name="Lauga B."/>
            <person name="Mornico D."/>
            <person name="Ortet P."/>
            <person name="Schaeffer C."/>
            <person name="Siguier P."/>
            <person name="Alexander Thil Smith A."/>
            <person name="Van Dorsselaer A."/>
            <person name="Weissenbach J."/>
            <person name="Medigue C."/>
            <person name="Le Paslier D."/>
        </authorList>
    </citation>
    <scope>NUCLEOTIDE SEQUENCE</scope>
</reference>
<evidence type="ECO:0000313" key="1">
    <source>
        <dbReference type="EMBL" id="CBI00219.1"/>
    </source>
</evidence>
<comment type="caution">
    <text evidence="1">The sequence shown here is derived from an EMBL/GenBank/DDBJ whole genome shotgun (WGS) entry which is preliminary data.</text>
</comment>
<sequence>MTRLWLRCAHGCLLRGRLKSTRLALSPPYPLSNASALMLLSIQRILDDNQSRAKIAHRAFLRMRPIAGRLRPYEASGVKSLLNRHPETRFLGFRGLKP</sequence>
<gene>
    <name evidence="1" type="ORF">CARN3_1219</name>
</gene>
<name>E6PZ60_9ZZZZ</name>